<dbReference type="PANTHER" id="PTHR46796">
    <property type="entry name" value="HTH-TYPE TRANSCRIPTIONAL ACTIVATOR RHAS-RELATED"/>
    <property type="match status" value="1"/>
</dbReference>
<dbReference type="RefSeq" id="WP_003438284.1">
    <property type="nucleotide sequence ID" value="NZ_BAABSG010000006.1"/>
</dbReference>
<dbReference type="InterPro" id="IPR018060">
    <property type="entry name" value="HTH_AraC"/>
</dbReference>
<dbReference type="GeneID" id="66353694"/>
<reference evidence="9 12" key="2">
    <citation type="submission" date="2019-02" db="EMBL/GenBank/DDBJ databases">
        <authorList>
            <consortium name="Pathogen Informatics"/>
        </authorList>
    </citation>
    <scope>NUCLEOTIDE SEQUENCE [LARGE SCALE GENOMIC DNA]</scope>
    <source>
        <strain evidence="12">clo34</strain>
        <strain evidence="9">Clo34</strain>
        <strain evidence="10">Tl291</strain>
        <strain evidence="11">tl291</strain>
    </source>
</reference>
<evidence type="ECO:0000259" key="5">
    <source>
        <dbReference type="PROSITE" id="PS01124"/>
    </source>
</evidence>
<reference evidence="8" key="1">
    <citation type="submission" date="2014-07" db="EMBL/GenBank/DDBJ databases">
        <authorList>
            <person name="Monot Marc"/>
        </authorList>
    </citation>
    <scope>NUCLEOTIDE SEQUENCE</scope>
    <source>
        <strain evidence="8">7032989</strain>
        <strain evidence="6">7032994</strain>
    </source>
</reference>
<dbReference type="InterPro" id="IPR018062">
    <property type="entry name" value="HTH_AraC-typ_CS"/>
</dbReference>
<dbReference type="InterPro" id="IPR003313">
    <property type="entry name" value="AraC-bd"/>
</dbReference>
<proteinExistence type="predicted"/>
<evidence type="ECO:0000313" key="9">
    <source>
        <dbReference type="EMBL" id="VFD30993.1"/>
    </source>
</evidence>
<keyword evidence="4" id="KW-0804">Transcription</keyword>
<dbReference type="EMBL" id="LK932509">
    <property type="protein sequence ID" value="CDS86575.1"/>
    <property type="molecule type" value="Genomic_DNA"/>
</dbReference>
<evidence type="ECO:0000256" key="1">
    <source>
        <dbReference type="ARBA" id="ARBA00023015"/>
    </source>
</evidence>
<gene>
    <name evidence="9" type="primary">rhaS_2</name>
    <name evidence="10" type="synonym">rhaS_1</name>
    <name evidence="6" type="synonym">ybfI</name>
    <name evidence="8" type="ORF">BN1095_340019</name>
    <name evidence="7" type="ORF">BN1096_560211</name>
    <name evidence="6" type="ORF">BN1097_540215</name>
    <name evidence="10" type="ORF">SAMEA1402366_00578</name>
    <name evidence="9" type="ORF">SAMEA1402399_01401</name>
</gene>
<protein>
    <submittedName>
        <fullName evidence="9">AraC family transcriptional regulator</fullName>
    </submittedName>
    <submittedName>
        <fullName evidence="6">Putative transcriptional regulator (AraC/XylS family, cupin family)</fullName>
    </submittedName>
    <submittedName>
        <fullName evidence="8">Transcriptional regulator, AraC family</fullName>
    </submittedName>
</protein>
<sequence>MRQEERTVCFDRELKIEAYRFKGIMQKFPNHFHEHYVIGFIEKGQRYLSCKNKEYTTSTGDLLLFNPFDSHTCEQIDDKVLDYRCINIKPEIMKKTVFEITGKNYLPKFNQPVIFRSELVPLLQELHYIIMEEELDFKKEELFFFLIEQLIEEHTEPNLQSNLENTNIEIQAVCDYLENNYAEHIVLDELSTIAGMNKYSLLRNFTKLKGITPYRYLENIRVNKAKKLLEKGVEPIDAAIQTGFVDQSHFTNFFKNFIGLTPKQYQNIFINDDSNNFK</sequence>
<dbReference type="EMBL" id="LK932392">
    <property type="protein sequence ID" value="CDS86092.1"/>
    <property type="molecule type" value="Genomic_DNA"/>
</dbReference>
<evidence type="ECO:0000313" key="8">
    <source>
        <dbReference type="EMBL" id="CDT18884.1"/>
    </source>
</evidence>
<dbReference type="PROSITE" id="PS00041">
    <property type="entry name" value="HTH_ARAC_FAMILY_1"/>
    <property type="match status" value="1"/>
</dbReference>
<evidence type="ECO:0000313" key="6">
    <source>
        <dbReference type="EMBL" id="CDS86092.1"/>
    </source>
</evidence>
<dbReference type="Pfam" id="PF12833">
    <property type="entry name" value="HTH_18"/>
    <property type="match status" value="1"/>
</dbReference>
<evidence type="ECO:0000256" key="3">
    <source>
        <dbReference type="ARBA" id="ARBA00023159"/>
    </source>
</evidence>
<dbReference type="Gene3D" id="1.10.10.60">
    <property type="entry name" value="Homeodomain-like"/>
    <property type="match status" value="2"/>
</dbReference>
<dbReference type="PROSITE" id="PS01124">
    <property type="entry name" value="HTH_ARAC_FAMILY_2"/>
    <property type="match status" value="1"/>
</dbReference>
<dbReference type="EMBL" id="LK933005">
    <property type="protein sequence ID" value="CDT18884.1"/>
    <property type="molecule type" value="Genomic_DNA"/>
</dbReference>
<dbReference type="SMART" id="SM00342">
    <property type="entry name" value="HTH_ARAC"/>
    <property type="match status" value="1"/>
</dbReference>
<dbReference type="EMBL" id="CAAJVP010000002">
    <property type="protein sequence ID" value="VHX95817.1"/>
    <property type="molecule type" value="Genomic_DNA"/>
</dbReference>
<dbReference type="Gene3D" id="2.60.120.10">
    <property type="entry name" value="Jelly Rolls"/>
    <property type="match status" value="1"/>
</dbReference>
<dbReference type="Proteomes" id="UP000372533">
    <property type="component" value="Unassembled WGS sequence"/>
</dbReference>
<dbReference type="GO" id="GO:0043565">
    <property type="term" value="F:sequence-specific DNA binding"/>
    <property type="evidence" value="ECO:0007669"/>
    <property type="project" value="InterPro"/>
</dbReference>
<keyword evidence="1" id="KW-0805">Transcription regulation</keyword>
<evidence type="ECO:0000313" key="12">
    <source>
        <dbReference type="Proteomes" id="UP000411588"/>
    </source>
</evidence>
<keyword evidence="3" id="KW-0010">Activator</keyword>
<keyword evidence="2" id="KW-0238">DNA-binding</keyword>
<evidence type="ECO:0000313" key="11">
    <source>
        <dbReference type="Proteomes" id="UP000372533"/>
    </source>
</evidence>
<dbReference type="OMA" id="DRHEHGT"/>
<dbReference type="AlphaFoldDB" id="A0A069ASF0"/>
<dbReference type="InterPro" id="IPR050204">
    <property type="entry name" value="AraC_XylS_family_regulators"/>
</dbReference>
<dbReference type="CDD" id="cd07001">
    <property type="entry name" value="cupin_YbfI-like_N"/>
    <property type="match status" value="1"/>
</dbReference>
<dbReference type="InterPro" id="IPR037923">
    <property type="entry name" value="HTH-like"/>
</dbReference>
<dbReference type="PANTHER" id="PTHR46796:SF2">
    <property type="entry name" value="TRANSCRIPTIONAL REGULATORY PROTEIN"/>
    <property type="match status" value="1"/>
</dbReference>
<dbReference type="EMBL" id="CAADAN010000004">
    <property type="protein sequence ID" value="VFD30993.1"/>
    <property type="molecule type" value="Genomic_DNA"/>
</dbReference>
<dbReference type="GO" id="GO:0003700">
    <property type="term" value="F:DNA-binding transcription factor activity"/>
    <property type="evidence" value="ECO:0007669"/>
    <property type="project" value="InterPro"/>
</dbReference>
<organism evidence="8">
    <name type="scientific">Clostridioides difficile</name>
    <name type="common">Peptoclostridium difficile</name>
    <dbReference type="NCBI Taxonomy" id="1496"/>
    <lineage>
        <taxon>Bacteria</taxon>
        <taxon>Bacillati</taxon>
        <taxon>Bacillota</taxon>
        <taxon>Clostridia</taxon>
        <taxon>Peptostreptococcales</taxon>
        <taxon>Peptostreptococcaceae</taxon>
        <taxon>Clostridioides</taxon>
    </lineage>
</organism>
<feature type="domain" description="HTH araC/xylS-type" evidence="5">
    <location>
        <begin position="171"/>
        <end position="268"/>
    </location>
</feature>
<dbReference type="InterPro" id="IPR009057">
    <property type="entry name" value="Homeodomain-like_sf"/>
</dbReference>
<accession>A0A069ASF0</accession>
<dbReference type="InterPro" id="IPR014710">
    <property type="entry name" value="RmlC-like_jellyroll"/>
</dbReference>
<evidence type="ECO:0000313" key="10">
    <source>
        <dbReference type="EMBL" id="VHX95817.1"/>
    </source>
</evidence>
<evidence type="ECO:0000256" key="2">
    <source>
        <dbReference type="ARBA" id="ARBA00023125"/>
    </source>
</evidence>
<dbReference type="KEGG" id="pdf:CD630DERM_12930"/>
<dbReference type="Pfam" id="PF02311">
    <property type="entry name" value="AraC_binding"/>
    <property type="match status" value="1"/>
</dbReference>
<name>A0A069ASF0_CLODI</name>
<evidence type="ECO:0000256" key="4">
    <source>
        <dbReference type="ARBA" id="ARBA00023163"/>
    </source>
</evidence>
<dbReference type="SUPFAM" id="SSF46689">
    <property type="entry name" value="Homeodomain-like"/>
    <property type="match status" value="2"/>
</dbReference>
<dbReference type="SUPFAM" id="SSF51215">
    <property type="entry name" value="Regulatory protein AraC"/>
    <property type="match status" value="1"/>
</dbReference>
<dbReference type="Proteomes" id="UP000411588">
    <property type="component" value="Unassembled WGS sequence"/>
</dbReference>
<evidence type="ECO:0000313" key="7">
    <source>
        <dbReference type="EMBL" id="CDS86575.1"/>
    </source>
</evidence>